<dbReference type="OrthoDB" id="2857947at2"/>
<dbReference type="AlphaFoldDB" id="A0A1I4QAJ5"/>
<sequence>MKKRTIVMISFLLLLIGCNSGYDLNSSEDTYATKNKALQAFIETNNIQGAVVDITTSTNKNFLLSEYRDQIFL</sequence>
<keyword evidence="1" id="KW-0732">Signal</keyword>
<dbReference type="RefSeq" id="WP_091485686.1">
    <property type="nucleotide sequence ID" value="NZ_FOTR01000015.1"/>
</dbReference>
<accession>A0A1I4QAJ5</accession>
<proteinExistence type="predicted"/>
<feature type="signal peptide" evidence="1">
    <location>
        <begin position="1"/>
        <end position="21"/>
    </location>
</feature>
<dbReference type="Proteomes" id="UP000198565">
    <property type="component" value="Unassembled WGS sequence"/>
</dbReference>
<feature type="chain" id="PRO_5038704853" evidence="1">
    <location>
        <begin position="22"/>
        <end position="73"/>
    </location>
</feature>
<gene>
    <name evidence="2" type="ORF">SAMN04487943_11536</name>
</gene>
<reference evidence="3" key="1">
    <citation type="submission" date="2016-10" db="EMBL/GenBank/DDBJ databases">
        <authorList>
            <person name="Varghese N."/>
            <person name="Submissions S."/>
        </authorList>
    </citation>
    <scope>NUCLEOTIDE SEQUENCE [LARGE SCALE GENOMIC DNA]</scope>
    <source>
        <strain evidence="3">CGMCC 1.4250</strain>
    </source>
</reference>
<evidence type="ECO:0000256" key="1">
    <source>
        <dbReference type="SAM" id="SignalP"/>
    </source>
</evidence>
<dbReference type="PROSITE" id="PS51257">
    <property type="entry name" value="PROKAR_LIPOPROTEIN"/>
    <property type="match status" value="1"/>
</dbReference>
<keyword evidence="3" id="KW-1185">Reference proteome</keyword>
<evidence type="ECO:0000313" key="2">
    <source>
        <dbReference type="EMBL" id="SFM36673.1"/>
    </source>
</evidence>
<protein>
    <submittedName>
        <fullName evidence="2">Uncharacterized protein</fullName>
    </submittedName>
</protein>
<dbReference type="EMBL" id="FOTR01000015">
    <property type="protein sequence ID" value="SFM36673.1"/>
    <property type="molecule type" value="Genomic_DNA"/>
</dbReference>
<name>A0A1I4QAJ5_9BACI</name>
<evidence type="ECO:0000313" key="3">
    <source>
        <dbReference type="Proteomes" id="UP000198565"/>
    </source>
</evidence>
<organism evidence="2 3">
    <name type="scientific">Gracilibacillus orientalis</name>
    <dbReference type="NCBI Taxonomy" id="334253"/>
    <lineage>
        <taxon>Bacteria</taxon>
        <taxon>Bacillati</taxon>
        <taxon>Bacillota</taxon>
        <taxon>Bacilli</taxon>
        <taxon>Bacillales</taxon>
        <taxon>Bacillaceae</taxon>
        <taxon>Gracilibacillus</taxon>
    </lineage>
</organism>